<comment type="subcellular location">
    <subcellularLocation>
        <location evidence="11">Cell outer membrane</location>
        <topology evidence="11">Lipid-anchor</topology>
    </subcellularLocation>
    <subcellularLocation>
        <location evidence="11">Bacterial flagellum basal body</location>
    </subcellularLocation>
    <subcellularLocation>
        <location evidence="2">Membrane</location>
        <topology evidence="2">Lipid-anchor</topology>
    </subcellularLocation>
</comment>
<dbReference type="HAMAP" id="MF_00415">
    <property type="entry name" value="FlgH"/>
    <property type="match status" value="1"/>
</dbReference>
<evidence type="ECO:0000256" key="6">
    <source>
        <dbReference type="ARBA" id="ARBA00023136"/>
    </source>
</evidence>
<accession>A0A1H7FP94</accession>
<dbReference type="STRING" id="1396821.SAMN05444515_101231"/>
<keyword evidence="5 11" id="KW-0732">Signal</keyword>
<organism evidence="14 15">
    <name type="scientific">Ectothiorhodospira marina</name>
    <dbReference type="NCBI Taxonomy" id="1396821"/>
    <lineage>
        <taxon>Bacteria</taxon>
        <taxon>Pseudomonadati</taxon>
        <taxon>Pseudomonadota</taxon>
        <taxon>Gammaproteobacteria</taxon>
        <taxon>Chromatiales</taxon>
        <taxon>Ectothiorhodospiraceae</taxon>
        <taxon>Ectothiorhodospira</taxon>
    </lineage>
</organism>
<feature type="region of interest" description="Disordered" evidence="12">
    <location>
        <begin position="99"/>
        <end position="128"/>
    </location>
</feature>
<protein>
    <recommendedName>
        <fullName evidence="11">Flagellar L-ring protein</fullName>
    </recommendedName>
    <alternativeName>
        <fullName evidence="11">Basal body L-ring protein</fullName>
    </alternativeName>
</protein>
<dbReference type="PANTHER" id="PTHR34933:SF1">
    <property type="entry name" value="FLAGELLAR L-RING PROTEIN"/>
    <property type="match status" value="1"/>
</dbReference>
<evidence type="ECO:0000313" key="14">
    <source>
        <dbReference type="EMBL" id="SEK25195.1"/>
    </source>
</evidence>
<evidence type="ECO:0000256" key="9">
    <source>
        <dbReference type="ARBA" id="ARBA00023237"/>
    </source>
</evidence>
<proteinExistence type="inferred from homology"/>
<dbReference type="PROSITE" id="PS51257">
    <property type="entry name" value="PROKAR_LIPOPROTEIN"/>
    <property type="match status" value="1"/>
</dbReference>
<keyword evidence="6 11" id="KW-0472">Membrane</keyword>
<evidence type="ECO:0000256" key="8">
    <source>
        <dbReference type="ARBA" id="ARBA00023143"/>
    </source>
</evidence>
<keyword evidence="8 11" id="KW-0975">Bacterial flagellum</keyword>
<evidence type="ECO:0000256" key="7">
    <source>
        <dbReference type="ARBA" id="ARBA00023139"/>
    </source>
</evidence>
<gene>
    <name evidence="11" type="primary">flgH</name>
    <name evidence="14" type="ORF">SAMN05444515_101231</name>
</gene>
<feature type="compositionally biased region" description="Polar residues" evidence="12">
    <location>
        <begin position="100"/>
        <end position="119"/>
    </location>
</feature>
<dbReference type="EMBL" id="FOAA01000001">
    <property type="protein sequence ID" value="SEK25195.1"/>
    <property type="molecule type" value="Genomic_DNA"/>
</dbReference>
<dbReference type="OrthoDB" id="9789463at2"/>
<evidence type="ECO:0000256" key="5">
    <source>
        <dbReference type="ARBA" id="ARBA00022729"/>
    </source>
</evidence>
<evidence type="ECO:0000256" key="3">
    <source>
        <dbReference type="ARBA" id="ARBA00006929"/>
    </source>
</evidence>
<dbReference type="Proteomes" id="UP000199256">
    <property type="component" value="Unassembled WGS sequence"/>
</dbReference>
<dbReference type="RefSeq" id="WP_090249796.1">
    <property type="nucleotide sequence ID" value="NZ_FOAA01000001.1"/>
</dbReference>
<evidence type="ECO:0000256" key="13">
    <source>
        <dbReference type="SAM" id="Phobius"/>
    </source>
</evidence>
<keyword evidence="10 11" id="KW-0449">Lipoprotein</keyword>
<comment type="function">
    <text evidence="1 11">Assembles around the rod to form the L-ring and probably protects the motor/basal body from shearing forces during rotation.</text>
</comment>
<keyword evidence="13" id="KW-1133">Transmembrane helix</keyword>
<evidence type="ECO:0000256" key="1">
    <source>
        <dbReference type="ARBA" id="ARBA00002591"/>
    </source>
</evidence>
<evidence type="ECO:0000256" key="11">
    <source>
        <dbReference type="HAMAP-Rule" id="MF_00415"/>
    </source>
</evidence>
<dbReference type="NCBIfam" id="NF001304">
    <property type="entry name" value="PRK00249.1-4"/>
    <property type="match status" value="1"/>
</dbReference>
<dbReference type="GO" id="GO:0071973">
    <property type="term" value="P:bacterial-type flagellum-dependent cell motility"/>
    <property type="evidence" value="ECO:0007669"/>
    <property type="project" value="InterPro"/>
</dbReference>
<evidence type="ECO:0000256" key="12">
    <source>
        <dbReference type="SAM" id="MobiDB-lite"/>
    </source>
</evidence>
<comment type="subunit">
    <text evidence="4 11">The basal body constitutes a major portion of the flagellar organelle and consists of four rings (L,P,S, and M) mounted on a central rod.</text>
</comment>
<evidence type="ECO:0000256" key="10">
    <source>
        <dbReference type="ARBA" id="ARBA00023288"/>
    </source>
</evidence>
<evidence type="ECO:0000256" key="2">
    <source>
        <dbReference type="ARBA" id="ARBA00004635"/>
    </source>
</evidence>
<keyword evidence="14" id="KW-0966">Cell projection</keyword>
<reference evidence="15" key="1">
    <citation type="submission" date="2016-10" db="EMBL/GenBank/DDBJ databases">
        <authorList>
            <person name="Varghese N."/>
            <person name="Submissions S."/>
        </authorList>
    </citation>
    <scope>NUCLEOTIDE SEQUENCE [LARGE SCALE GENOMIC DNA]</scope>
    <source>
        <strain evidence="15">DSM 241</strain>
    </source>
</reference>
<dbReference type="AlphaFoldDB" id="A0A1H7FP94"/>
<dbReference type="Pfam" id="PF02107">
    <property type="entry name" value="FlgH"/>
    <property type="match status" value="1"/>
</dbReference>
<keyword evidence="14" id="KW-0969">Cilium</keyword>
<sequence length="244" mass="26022">MNRQRSTHACGSAGRPGLPRLGLVVVLMSLWLGGCATMTPVERGDDPKFTAITPPQPLPPEQNNGAIFQPASNQGLFADYKARQVGDVLTVVLAERTQARKSASTSTSKESNANLNNPTVLGRPVTRGGVPLLDASVGGSREFDGEADASQSNQLDGSITVMVSQVLPNGNLVVQGEKWLQINQGQEFIRLRGIVRPVDIRADNTVNSNQIADAQVAYGGSGTLADSNNPGWLTRFFNSPVWPF</sequence>
<dbReference type="GO" id="GO:0009279">
    <property type="term" value="C:cell outer membrane"/>
    <property type="evidence" value="ECO:0007669"/>
    <property type="project" value="UniProtKB-SubCell"/>
</dbReference>
<dbReference type="InterPro" id="IPR000527">
    <property type="entry name" value="Flag_Lring"/>
</dbReference>
<dbReference type="PRINTS" id="PR01008">
    <property type="entry name" value="FLGLRINGFLGH"/>
</dbReference>
<evidence type="ECO:0000313" key="15">
    <source>
        <dbReference type="Proteomes" id="UP000199256"/>
    </source>
</evidence>
<name>A0A1H7FP94_9GAMM</name>
<keyword evidence="9 11" id="KW-0998">Cell outer membrane</keyword>
<evidence type="ECO:0000256" key="4">
    <source>
        <dbReference type="ARBA" id="ARBA00011439"/>
    </source>
</evidence>
<keyword evidence="14" id="KW-0282">Flagellum</keyword>
<keyword evidence="7" id="KW-0564">Palmitate</keyword>
<keyword evidence="15" id="KW-1185">Reference proteome</keyword>
<comment type="similarity">
    <text evidence="3 11">Belongs to the FlgH family.</text>
</comment>
<dbReference type="GO" id="GO:0003774">
    <property type="term" value="F:cytoskeletal motor activity"/>
    <property type="evidence" value="ECO:0007669"/>
    <property type="project" value="InterPro"/>
</dbReference>
<keyword evidence="13" id="KW-0812">Transmembrane</keyword>
<feature type="transmembrane region" description="Helical" evidence="13">
    <location>
        <begin position="21"/>
        <end position="41"/>
    </location>
</feature>
<dbReference type="PANTHER" id="PTHR34933">
    <property type="entry name" value="FLAGELLAR L-RING PROTEIN"/>
    <property type="match status" value="1"/>
</dbReference>
<dbReference type="GO" id="GO:0009427">
    <property type="term" value="C:bacterial-type flagellum basal body, distal rod, L ring"/>
    <property type="evidence" value="ECO:0007669"/>
    <property type="project" value="InterPro"/>
</dbReference>